<evidence type="ECO:0000313" key="1">
    <source>
        <dbReference type="EMBL" id="GGP15194.1"/>
    </source>
</evidence>
<accession>A0A918EAD6</accession>
<keyword evidence="2" id="KW-1185">Reference proteome</keyword>
<reference evidence="1" key="2">
    <citation type="submission" date="2020-09" db="EMBL/GenBank/DDBJ databases">
        <authorList>
            <person name="Sun Q."/>
            <person name="Zhou Y."/>
        </authorList>
    </citation>
    <scope>NUCLEOTIDE SEQUENCE</scope>
    <source>
        <strain evidence="1">CGMCC 4.7430</strain>
    </source>
</reference>
<dbReference type="EMBL" id="BMNK01000018">
    <property type="protein sequence ID" value="GGP15194.1"/>
    <property type="molecule type" value="Genomic_DNA"/>
</dbReference>
<protein>
    <submittedName>
        <fullName evidence="1">Uncharacterized protein</fullName>
    </submittedName>
</protein>
<reference evidence="1" key="1">
    <citation type="journal article" date="2014" name="Int. J. Syst. Evol. Microbiol.">
        <title>Complete genome sequence of Corynebacterium casei LMG S-19264T (=DSM 44701T), isolated from a smear-ripened cheese.</title>
        <authorList>
            <consortium name="US DOE Joint Genome Institute (JGI-PGF)"/>
            <person name="Walter F."/>
            <person name="Albersmeier A."/>
            <person name="Kalinowski J."/>
            <person name="Ruckert C."/>
        </authorList>
    </citation>
    <scope>NUCLEOTIDE SEQUENCE</scope>
    <source>
        <strain evidence="1">CGMCC 4.7430</strain>
    </source>
</reference>
<sequence length="298" mass="33757">MEINIDLSLAMRADHEVRIGFGDLNARREALGLMSYYDALRYIPVSYSRETGKQGRFVIGVAPIDYSVFAMINDPMAPPEIRSSTLQRLLALKRISSSIRAEWKSGHVGLLGSQTCLVTSDKRILLRKRGANVLFARDRWDVSVSGFCGRDDVLGNGTQLDFSRTIEHETTREIGHVRGDPRRIQPVGLTRNLRTGAIDILAYWQIESTSMKLARLLTMRPGSMNRVFDTEIKAIERYVWDSKNLIVNLGRSDISYAWTKCGVQAKDFEPQSLLCIDLTLERLMDQKKPSFLDAWEGI</sequence>
<organism evidence="1 2">
    <name type="scientific">Nonomuraea glycinis</name>
    <dbReference type="NCBI Taxonomy" id="2047744"/>
    <lineage>
        <taxon>Bacteria</taxon>
        <taxon>Bacillati</taxon>
        <taxon>Actinomycetota</taxon>
        <taxon>Actinomycetes</taxon>
        <taxon>Streptosporangiales</taxon>
        <taxon>Streptosporangiaceae</taxon>
        <taxon>Nonomuraea</taxon>
    </lineage>
</organism>
<comment type="caution">
    <text evidence="1">The sequence shown here is derived from an EMBL/GenBank/DDBJ whole genome shotgun (WGS) entry which is preliminary data.</text>
</comment>
<proteinExistence type="predicted"/>
<name>A0A918EAD6_9ACTN</name>
<evidence type="ECO:0000313" key="2">
    <source>
        <dbReference type="Proteomes" id="UP000660745"/>
    </source>
</evidence>
<gene>
    <name evidence="1" type="ORF">GCM10012278_73960</name>
</gene>
<dbReference type="AlphaFoldDB" id="A0A918EAD6"/>
<dbReference type="Proteomes" id="UP000660745">
    <property type="component" value="Unassembled WGS sequence"/>
</dbReference>